<evidence type="ECO:0000313" key="1">
    <source>
        <dbReference type="EMBL" id="RCW48474.1"/>
    </source>
</evidence>
<evidence type="ECO:0000313" key="2">
    <source>
        <dbReference type="Proteomes" id="UP000252415"/>
    </source>
</evidence>
<sequence length="128" mass="14606">MDHNKSKKSKQGTEMLENVRRICSSLLEVEEIIDGFGHTTFKVKGKSFIMMGENEDGAGLSFKSDRENQEILLQQGRFIKTPYIGQHGWVSTKTGEPIEWDELGELLKEAYLRAAPKRLVKQLLSESY</sequence>
<dbReference type="RefSeq" id="WP_114380076.1">
    <property type="nucleotide sequence ID" value="NZ_QPJD01000006.1"/>
</dbReference>
<dbReference type="InterPro" id="IPR058532">
    <property type="entry name" value="YjbR/MT2646/Rv2570-like"/>
</dbReference>
<gene>
    <name evidence="1" type="ORF">DFP97_106174</name>
</gene>
<dbReference type="Gene3D" id="3.90.1150.30">
    <property type="match status" value="1"/>
</dbReference>
<keyword evidence="1" id="KW-0238">DNA-binding</keyword>
<dbReference type="AlphaFoldDB" id="A0A368W7S2"/>
<dbReference type="GO" id="GO:0003677">
    <property type="term" value="F:DNA binding"/>
    <property type="evidence" value="ECO:0007669"/>
    <property type="project" value="UniProtKB-KW"/>
</dbReference>
<protein>
    <submittedName>
        <fullName evidence="1">Putative DNA-binding protein (MmcQ/YjbR family)</fullName>
    </submittedName>
</protein>
<proteinExistence type="predicted"/>
<keyword evidence="2" id="KW-1185">Reference proteome</keyword>
<dbReference type="SUPFAM" id="SSF142906">
    <property type="entry name" value="YjbR-like"/>
    <property type="match status" value="1"/>
</dbReference>
<organism evidence="1 2">
    <name type="scientific">Paenibacillus prosopidis</name>
    <dbReference type="NCBI Taxonomy" id="630520"/>
    <lineage>
        <taxon>Bacteria</taxon>
        <taxon>Bacillati</taxon>
        <taxon>Bacillota</taxon>
        <taxon>Bacilli</taxon>
        <taxon>Bacillales</taxon>
        <taxon>Paenibacillaceae</taxon>
        <taxon>Paenibacillus</taxon>
    </lineage>
</organism>
<name>A0A368W7S2_9BACL</name>
<dbReference type="Proteomes" id="UP000252415">
    <property type="component" value="Unassembled WGS sequence"/>
</dbReference>
<comment type="caution">
    <text evidence="1">The sequence shown here is derived from an EMBL/GenBank/DDBJ whole genome shotgun (WGS) entry which is preliminary data.</text>
</comment>
<reference evidence="1 2" key="1">
    <citation type="submission" date="2018-07" db="EMBL/GenBank/DDBJ databases">
        <title>Genomic Encyclopedia of Type Strains, Phase III (KMG-III): the genomes of soil and plant-associated and newly described type strains.</title>
        <authorList>
            <person name="Whitman W."/>
        </authorList>
    </citation>
    <scope>NUCLEOTIDE SEQUENCE [LARGE SCALE GENOMIC DNA]</scope>
    <source>
        <strain evidence="1 2">CECT 7506</strain>
    </source>
</reference>
<accession>A0A368W7S2</accession>
<dbReference type="Pfam" id="PF04237">
    <property type="entry name" value="YjbR"/>
    <property type="match status" value="1"/>
</dbReference>
<dbReference type="EMBL" id="QPJD01000006">
    <property type="protein sequence ID" value="RCW48474.1"/>
    <property type="molecule type" value="Genomic_DNA"/>
</dbReference>
<dbReference type="InterPro" id="IPR038056">
    <property type="entry name" value="YjbR-like_sf"/>
</dbReference>
<dbReference type="OrthoDB" id="277063at2"/>